<reference evidence="11 12" key="1">
    <citation type="submission" date="2022-07" db="EMBL/GenBank/DDBJ databases">
        <title>Genome-wide signatures of adaptation to extreme environments.</title>
        <authorList>
            <person name="Cho C.H."/>
            <person name="Yoon H.S."/>
        </authorList>
    </citation>
    <scope>NUCLEOTIDE SEQUENCE [LARGE SCALE GENOMIC DNA]</scope>
    <source>
        <strain evidence="11 12">108.79 E11</strain>
    </source>
</reference>
<dbReference type="CDD" id="cd00202">
    <property type="entry name" value="ZnF_GATA"/>
    <property type="match status" value="1"/>
</dbReference>
<feature type="region of interest" description="Disordered" evidence="9">
    <location>
        <begin position="506"/>
        <end position="534"/>
    </location>
</feature>
<evidence type="ECO:0000256" key="5">
    <source>
        <dbReference type="ARBA" id="ARBA00023125"/>
    </source>
</evidence>
<feature type="compositionally biased region" description="Polar residues" evidence="9">
    <location>
        <begin position="507"/>
        <end position="525"/>
    </location>
</feature>
<keyword evidence="12" id="KW-1185">Reference proteome</keyword>
<dbReference type="InterPro" id="IPR000679">
    <property type="entry name" value="Znf_GATA"/>
</dbReference>
<accession>A0AAV9IBW6</accession>
<dbReference type="Proteomes" id="UP001300502">
    <property type="component" value="Unassembled WGS sequence"/>
</dbReference>
<dbReference type="InterPro" id="IPR013088">
    <property type="entry name" value="Znf_NHR/GATA"/>
</dbReference>
<keyword evidence="2 8" id="KW-0863">Zinc-finger</keyword>
<dbReference type="PROSITE" id="PS50114">
    <property type="entry name" value="GATA_ZN_FINGER_2"/>
    <property type="match status" value="1"/>
</dbReference>
<evidence type="ECO:0000313" key="11">
    <source>
        <dbReference type="EMBL" id="KAK4524781.1"/>
    </source>
</evidence>
<evidence type="ECO:0000256" key="6">
    <source>
        <dbReference type="ARBA" id="ARBA00023163"/>
    </source>
</evidence>
<dbReference type="PANTHER" id="PTHR46813:SF16">
    <property type="entry name" value="GATA TRANSCRIPTION FACTOR 18"/>
    <property type="match status" value="1"/>
</dbReference>
<sequence length="534" mass="59804">MKSACLRPRCTCCGTSETPLWRSGPQGAKSLCNACGVRFKKGKLRYNPESNRFILLDQGVEESCKPLASAYISGSASCFPRVEEKDKSYCGGNSRRSGEINSVRKRNKCLKVGRSLQRTKSCHQLETSCTLHSSYIHNTCQQVKEIDVPGEWAESVDDESEVGTSQLFKSCKEEKVEVQSKEACAKTPVVISSQKEKAFSAPASPVSKFYLCERAIINEPQIAEERYSFMMSPKPRHSCAVTGGFSPSVFQYVKLLDGLTLGTHSRKRSLENCDISSIFDRCVSYSAPYLSPQSPSTPETCVRELEALNIRYGFTSEESLDTGTCEEQWIDKESKEQSYSEEYFIAELNAAILKCNGMYHTDLEDEHRTGQNMSPDQGGLHSHVAYKATTQADCNSACRNAAENPRTQLLQQLHQDVDYKSNVQRLYSLMKREFSSMVPPPRGLFSVYCDKAVENAFDKTLDISYRPYLECCLSIMERKRSLLGFSEISMKDILVEDICLLDEPTSAERNQSSKANTSTKTNRLNNKVVKPTPA</sequence>
<evidence type="ECO:0000256" key="2">
    <source>
        <dbReference type="ARBA" id="ARBA00022771"/>
    </source>
</evidence>
<name>A0AAV9IBW6_9RHOD</name>
<dbReference type="Gene3D" id="3.30.50.10">
    <property type="entry name" value="Erythroid Transcription Factor GATA-1, subunit A"/>
    <property type="match status" value="1"/>
</dbReference>
<keyword evidence="4" id="KW-0805">Transcription regulation</keyword>
<evidence type="ECO:0000259" key="10">
    <source>
        <dbReference type="PROSITE" id="PS50114"/>
    </source>
</evidence>
<evidence type="ECO:0000256" key="9">
    <source>
        <dbReference type="SAM" id="MobiDB-lite"/>
    </source>
</evidence>
<feature type="domain" description="GATA-type" evidence="10">
    <location>
        <begin position="9"/>
        <end position="40"/>
    </location>
</feature>
<evidence type="ECO:0000256" key="4">
    <source>
        <dbReference type="ARBA" id="ARBA00023015"/>
    </source>
</evidence>
<dbReference type="EMBL" id="JANCYU010000025">
    <property type="protein sequence ID" value="KAK4524781.1"/>
    <property type="molecule type" value="Genomic_DNA"/>
</dbReference>
<evidence type="ECO:0000256" key="1">
    <source>
        <dbReference type="ARBA" id="ARBA00022723"/>
    </source>
</evidence>
<keyword evidence="6" id="KW-0804">Transcription</keyword>
<proteinExistence type="inferred from homology"/>
<gene>
    <name evidence="11" type="ORF">GAYE_SCF05G2684</name>
</gene>
<dbReference type="GO" id="GO:0006355">
    <property type="term" value="P:regulation of DNA-templated transcription"/>
    <property type="evidence" value="ECO:0007669"/>
    <property type="project" value="InterPro"/>
</dbReference>
<dbReference type="GO" id="GO:0008270">
    <property type="term" value="F:zinc ion binding"/>
    <property type="evidence" value="ECO:0007669"/>
    <property type="project" value="UniProtKB-KW"/>
</dbReference>
<evidence type="ECO:0000256" key="7">
    <source>
        <dbReference type="ARBA" id="ARBA00024019"/>
    </source>
</evidence>
<organism evidence="11 12">
    <name type="scientific">Galdieria yellowstonensis</name>
    <dbReference type="NCBI Taxonomy" id="3028027"/>
    <lineage>
        <taxon>Eukaryota</taxon>
        <taxon>Rhodophyta</taxon>
        <taxon>Bangiophyceae</taxon>
        <taxon>Galdieriales</taxon>
        <taxon>Galdieriaceae</taxon>
        <taxon>Galdieria</taxon>
    </lineage>
</organism>
<dbReference type="SUPFAM" id="SSF57716">
    <property type="entry name" value="Glucocorticoid receptor-like (DNA-binding domain)"/>
    <property type="match status" value="1"/>
</dbReference>
<evidence type="ECO:0000256" key="3">
    <source>
        <dbReference type="ARBA" id="ARBA00022833"/>
    </source>
</evidence>
<comment type="similarity">
    <text evidence="7">Belongs to the type IV zinc-finger family. Class B subfamily.</text>
</comment>
<keyword evidence="3" id="KW-0862">Zinc</keyword>
<keyword evidence="5" id="KW-0238">DNA-binding</keyword>
<dbReference type="SMART" id="SM00401">
    <property type="entry name" value="ZnF_GATA"/>
    <property type="match status" value="1"/>
</dbReference>
<dbReference type="PANTHER" id="PTHR46813">
    <property type="entry name" value="GATA TRANSCRIPTION FACTOR 18"/>
    <property type="match status" value="1"/>
</dbReference>
<evidence type="ECO:0000256" key="8">
    <source>
        <dbReference type="PROSITE-ProRule" id="PRU00094"/>
    </source>
</evidence>
<dbReference type="Pfam" id="PF00320">
    <property type="entry name" value="GATA"/>
    <property type="match status" value="1"/>
</dbReference>
<dbReference type="GO" id="GO:0043565">
    <property type="term" value="F:sequence-specific DNA binding"/>
    <property type="evidence" value="ECO:0007669"/>
    <property type="project" value="InterPro"/>
</dbReference>
<protein>
    <recommendedName>
        <fullName evidence="10">GATA-type domain-containing protein</fullName>
    </recommendedName>
</protein>
<comment type="caution">
    <text evidence="11">The sequence shown here is derived from an EMBL/GenBank/DDBJ whole genome shotgun (WGS) entry which is preliminary data.</text>
</comment>
<keyword evidence="1" id="KW-0479">Metal-binding</keyword>
<dbReference type="AlphaFoldDB" id="A0AAV9IBW6"/>
<evidence type="ECO:0000313" key="12">
    <source>
        <dbReference type="Proteomes" id="UP001300502"/>
    </source>
</evidence>